<evidence type="ECO:0000256" key="5">
    <source>
        <dbReference type="SAM" id="SignalP"/>
    </source>
</evidence>
<dbReference type="EMBL" id="JAVXZY010000013">
    <property type="protein sequence ID" value="MDT9002209.1"/>
    <property type="molecule type" value="Genomic_DNA"/>
</dbReference>
<feature type="chain" id="PRO_5046944130" evidence="5">
    <location>
        <begin position="20"/>
        <end position="424"/>
    </location>
</feature>
<dbReference type="Gene3D" id="1.10.760.10">
    <property type="entry name" value="Cytochrome c-like domain"/>
    <property type="match status" value="3"/>
</dbReference>
<gene>
    <name evidence="7" type="ORF">RQP53_23215</name>
</gene>
<dbReference type="Proteomes" id="UP001246372">
    <property type="component" value="Unassembled WGS sequence"/>
</dbReference>
<evidence type="ECO:0000256" key="1">
    <source>
        <dbReference type="ARBA" id="ARBA00022617"/>
    </source>
</evidence>
<feature type="domain" description="Cytochrome c" evidence="6">
    <location>
        <begin position="44"/>
        <end position="147"/>
    </location>
</feature>
<name>A0ABU3PI29_9BURK</name>
<dbReference type="InterPro" id="IPR014353">
    <property type="entry name" value="Membr-bd_ADH_cyt_c"/>
</dbReference>
<evidence type="ECO:0000256" key="4">
    <source>
        <dbReference type="PROSITE-ProRule" id="PRU00433"/>
    </source>
</evidence>
<feature type="signal peptide" evidence="5">
    <location>
        <begin position="1"/>
        <end position="19"/>
    </location>
</feature>
<evidence type="ECO:0000259" key="6">
    <source>
        <dbReference type="PROSITE" id="PS51007"/>
    </source>
</evidence>
<keyword evidence="5" id="KW-0732">Signal</keyword>
<reference evidence="7" key="1">
    <citation type="submission" date="2023-09" db="EMBL/GenBank/DDBJ databases">
        <title>Paucibacter sp. APW11 Genome sequencing and assembly.</title>
        <authorList>
            <person name="Kim I."/>
        </authorList>
    </citation>
    <scope>NUCLEOTIDE SEQUENCE</scope>
    <source>
        <strain evidence="7">APW11</strain>
    </source>
</reference>
<sequence length="424" mass="45389">MKTRLVLGGLAAALALALAALLQLNRLDEGSPSATSAAPGDAATQLSRGAYLARVGNCAGCHTAAGGAPYAGGRGVPTPFGTVFAPNLTPDAATGLGRWSADEFWRALHNGRSRDGRLLSPAFPYDNYTLVRRDDADALFAYLQSLPAVAAPARPHQLRWPFGSQAALAVWRAFSFRPGVYQDDARQDARWNRGAYLSQGLAHCSACHGSRNALGATPGPERFDGAMLTELGWYAPSLHDPREASVSGWSEADLRQWLRSGRHEGAAALGPMAEVVLGSTQHLQDDDLAAMARYLRSLPQQQSRPPATRPEPALRQIGAKLYEQHCAGCHGAQGRGQRGAYPALAGNRTVLMDEPANLLRIIQRGGFAPATAGNPRPFGMPPFAGLLTEREQAALASFLRHAWGNEAADVRELDVLRLQNRRVD</sequence>
<evidence type="ECO:0000256" key="3">
    <source>
        <dbReference type="ARBA" id="ARBA00023004"/>
    </source>
</evidence>
<keyword evidence="2 4" id="KW-0479">Metal-binding</keyword>
<keyword evidence="1 4" id="KW-0349">Heme</keyword>
<dbReference type="PIRSF" id="PIRSF000018">
    <property type="entry name" value="Mb_ADH_cyt_c"/>
    <property type="match status" value="1"/>
</dbReference>
<evidence type="ECO:0000313" key="8">
    <source>
        <dbReference type="Proteomes" id="UP001246372"/>
    </source>
</evidence>
<comment type="caution">
    <text evidence="7">The sequence shown here is derived from an EMBL/GenBank/DDBJ whole genome shotgun (WGS) entry which is preliminary data.</text>
</comment>
<accession>A0ABU3PI29</accession>
<evidence type="ECO:0000313" key="7">
    <source>
        <dbReference type="EMBL" id="MDT9002209.1"/>
    </source>
</evidence>
<dbReference type="SUPFAM" id="SSF46626">
    <property type="entry name" value="Cytochrome c"/>
    <property type="match status" value="3"/>
</dbReference>
<keyword evidence="3 4" id="KW-0408">Iron</keyword>
<dbReference type="InterPro" id="IPR009056">
    <property type="entry name" value="Cyt_c-like_dom"/>
</dbReference>
<feature type="domain" description="Cytochrome c" evidence="6">
    <location>
        <begin position="189"/>
        <end position="299"/>
    </location>
</feature>
<feature type="domain" description="Cytochrome c" evidence="6">
    <location>
        <begin position="313"/>
        <end position="403"/>
    </location>
</feature>
<dbReference type="PANTHER" id="PTHR35008:SF4">
    <property type="entry name" value="BLL4482 PROTEIN"/>
    <property type="match status" value="1"/>
</dbReference>
<keyword evidence="8" id="KW-1185">Reference proteome</keyword>
<dbReference type="InterPro" id="IPR051459">
    <property type="entry name" value="Cytochrome_c-type_DH"/>
</dbReference>
<dbReference type="Pfam" id="PF00034">
    <property type="entry name" value="Cytochrom_C"/>
    <property type="match status" value="2"/>
</dbReference>
<dbReference type="RefSeq" id="WP_315653100.1">
    <property type="nucleotide sequence ID" value="NZ_JAVXZY010000013.1"/>
</dbReference>
<dbReference type="PROSITE" id="PS51007">
    <property type="entry name" value="CYTC"/>
    <property type="match status" value="3"/>
</dbReference>
<proteinExistence type="predicted"/>
<dbReference type="InterPro" id="IPR036909">
    <property type="entry name" value="Cyt_c-like_dom_sf"/>
</dbReference>
<dbReference type="PANTHER" id="PTHR35008">
    <property type="entry name" value="BLL4482 PROTEIN-RELATED"/>
    <property type="match status" value="1"/>
</dbReference>
<evidence type="ECO:0000256" key="2">
    <source>
        <dbReference type="ARBA" id="ARBA00022723"/>
    </source>
</evidence>
<protein>
    <submittedName>
        <fullName evidence="7">C-type cytochrome</fullName>
    </submittedName>
</protein>
<organism evidence="7 8">
    <name type="scientific">Roseateles aquae</name>
    <dbReference type="NCBI Taxonomy" id="3077235"/>
    <lineage>
        <taxon>Bacteria</taxon>
        <taxon>Pseudomonadati</taxon>
        <taxon>Pseudomonadota</taxon>
        <taxon>Betaproteobacteria</taxon>
        <taxon>Burkholderiales</taxon>
        <taxon>Sphaerotilaceae</taxon>
        <taxon>Roseateles</taxon>
    </lineage>
</organism>